<evidence type="ECO:0000313" key="1">
    <source>
        <dbReference type="EMBL" id="QLG26699.1"/>
    </source>
</evidence>
<evidence type="ECO:0000313" key="2">
    <source>
        <dbReference type="Proteomes" id="UP000509750"/>
    </source>
</evidence>
<dbReference type="OrthoDB" id="281727at2157"/>
<sequence>MDSASVGRAVARALDGTVRAVEELDGGMVGGVRQVALADGRTVVAKTGETPLTVEARMLRHLGERGLPVPSVLYASDALLVLEFVAGDGAHDGPLDAGVQRDVARHLAALHDRSADRYGFPFDTLSGAYHQPNPWTDSWVEFFREHRLDHVARAARDEGSLPDELYRRVSSLCADLDDLLPHDPGASLLHGDVWANNLVVDDGAVAAFLDPACSYGHAEVGLAYCEFVGFDGPFFDAYERVRGIDDGFRDVRVDVYALYPALEHVRYFGADEYGAEVDGRLAALGY</sequence>
<dbReference type="InterPro" id="IPR011009">
    <property type="entry name" value="Kinase-like_dom_sf"/>
</dbReference>
<dbReference type="Proteomes" id="UP000509750">
    <property type="component" value="Chromosome"/>
</dbReference>
<dbReference type="PANTHER" id="PTHR12149:SF8">
    <property type="entry name" value="PROTEIN-RIBULOSAMINE 3-KINASE"/>
    <property type="match status" value="1"/>
</dbReference>
<dbReference type="Gene3D" id="3.90.1200.10">
    <property type="match status" value="1"/>
</dbReference>
<reference evidence="1 2" key="1">
    <citation type="submission" date="2020-07" db="EMBL/GenBank/DDBJ databases">
        <title>Gai3-2, isolated from salt lake.</title>
        <authorList>
            <person name="Cui H."/>
            <person name="Shi X."/>
        </authorList>
    </citation>
    <scope>NUCLEOTIDE SEQUENCE [LARGE SCALE GENOMIC DNA]</scope>
    <source>
        <strain evidence="1 2">Gai3-2</strain>
    </source>
</reference>
<dbReference type="Pfam" id="PF03881">
    <property type="entry name" value="Fructosamin_kin"/>
    <property type="match status" value="1"/>
</dbReference>
<dbReference type="InterPro" id="IPR016477">
    <property type="entry name" value="Fructo-/Ketosamine-3-kinase"/>
</dbReference>
<dbReference type="RefSeq" id="WP_179168274.1">
    <property type="nucleotide sequence ID" value="NZ_CP058529.1"/>
</dbReference>
<name>A0A7D5K6H1_9EURY</name>
<keyword evidence="2" id="KW-1185">Reference proteome</keyword>
<proteinExistence type="predicted"/>
<dbReference type="EMBL" id="CP058529">
    <property type="protein sequence ID" value="QLG26699.1"/>
    <property type="molecule type" value="Genomic_DNA"/>
</dbReference>
<gene>
    <name evidence="1" type="ORF">HUG10_03700</name>
</gene>
<dbReference type="GeneID" id="56027907"/>
<dbReference type="PIRSF" id="PIRSF006221">
    <property type="entry name" value="Ketosamine-3-kinase"/>
    <property type="match status" value="1"/>
</dbReference>
<keyword evidence="1" id="KW-0418">Kinase</keyword>
<organism evidence="1 2">
    <name type="scientific">Halorarum halophilum</name>
    <dbReference type="NCBI Taxonomy" id="2743090"/>
    <lineage>
        <taxon>Archaea</taxon>
        <taxon>Methanobacteriati</taxon>
        <taxon>Methanobacteriota</taxon>
        <taxon>Stenosarchaea group</taxon>
        <taxon>Halobacteria</taxon>
        <taxon>Halobacteriales</taxon>
        <taxon>Haloferacaceae</taxon>
        <taxon>Halorarum</taxon>
    </lineage>
</organism>
<dbReference type="KEGG" id="halg:HUG10_03700"/>
<protein>
    <submittedName>
        <fullName evidence="1">Fructosamine kinase family protein</fullName>
    </submittedName>
</protein>
<dbReference type="AlphaFoldDB" id="A0A7D5K6H1"/>
<keyword evidence="1" id="KW-0808">Transferase</keyword>
<dbReference type="SUPFAM" id="SSF56112">
    <property type="entry name" value="Protein kinase-like (PK-like)"/>
    <property type="match status" value="1"/>
</dbReference>
<dbReference type="PANTHER" id="PTHR12149">
    <property type="entry name" value="FRUCTOSAMINE 3 KINASE-RELATED PROTEIN"/>
    <property type="match status" value="1"/>
</dbReference>
<dbReference type="Gene3D" id="3.30.200.20">
    <property type="entry name" value="Phosphorylase Kinase, domain 1"/>
    <property type="match status" value="1"/>
</dbReference>
<dbReference type="GO" id="GO:0016301">
    <property type="term" value="F:kinase activity"/>
    <property type="evidence" value="ECO:0007669"/>
    <property type="project" value="UniProtKB-KW"/>
</dbReference>
<accession>A0A7D5K6H1</accession>